<accession>A0AAW3MUZ7</accession>
<evidence type="ECO:0008006" key="4">
    <source>
        <dbReference type="Google" id="ProtNLM"/>
    </source>
</evidence>
<feature type="region of interest" description="Disordered" evidence="1">
    <location>
        <begin position="1"/>
        <end position="24"/>
    </location>
</feature>
<evidence type="ECO:0000256" key="1">
    <source>
        <dbReference type="SAM" id="MobiDB-lite"/>
    </source>
</evidence>
<evidence type="ECO:0000313" key="2">
    <source>
        <dbReference type="EMBL" id="KVP97753.1"/>
    </source>
</evidence>
<sequence>MASVVPTFARAQDVPATPGEELHKSPAKQGWFWYLDPKEEKKKDPPAPVEVAPAPVEQPKPTAPIVVVPKAPKKELTPEEKEKLCKVKDTWEKGCGFVDPGDDFEFQAKQRDILLQMMSLTPDNPDSVEQAQRYMKWVVGKASMAANMWYFNMVQNPDLDPTVKNPISEVGIALATRITQASQYEYFRLIKEEGGVLFYFSRSDCAYCFDQAPYAARVARTMGLDIVNIPLDGKCLPDFTGLACGDNVKPEQAAVLDVKIVPALYLYVPSNTWIRLGTGVMTDQTILANTVNFFSAYRAAMLQGLDNSKGARPAVTFDPQYNEKHTGAAPADGSTLPGGLDRNKMMELLGYDKGGVKKGN</sequence>
<protein>
    <recommendedName>
        <fullName evidence="4">Conjugal transfer protein TraF</fullName>
    </recommendedName>
</protein>
<dbReference type="InterPro" id="IPR039555">
    <property type="entry name" value="TraF/TrbB"/>
</dbReference>
<dbReference type="Proteomes" id="UP000056453">
    <property type="component" value="Unassembled WGS sequence"/>
</dbReference>
<dbReference type="EMBL" id="LPBJ01000047">
    <property type="protein sequence ID" value="KVP97753.1"/>
    <property type="molecule type" value="Genomic_DNA"/>
</dbReference>
<dbReference type="AlphaFoldDB" id="A0AAW3MUZ7"/>
<reference evidence="2 3" key="1">
    <citation type="submission" date="2015-11" db="EMBL/GenBank/DDBJ databases">
        <title>Expanding the genomic diversity of Burkholderia species for the development of highly accurate diagnostics.</title>
        <authorList>
            <person name="Sahl J."/>
            <person name="Keim P."/>
            <person name="Wagner D."/>
        </authorList>
    </citation>
    <scope>NUCLEOTIDE SEQUENCE [LARGE SCALE GENOMIC DNA]</scope>
    <source>
        <strain evidence="2 3">MSMB1808WGS</strain>
    </source>
</reference>
<proteinExistence type="predicted"/>
<organism evidence="2 3">
    <name type="scientific">Burkholderia ubonensis</name>
    <dbReference type="NCBI Taxonomy" id="101571"/>
    <lineage>
        <taxon>Bacteria</taxon>
        <taxon>Pseudomonadati</taxon>
        <taxon>Pseudomonadota</taxon>
        <taxon>Betaproteobacteria</taxon>
        <taxon>Burkholderiales</taxon>
        <taxon>Burkholderiaceae</taxon>
        <taxon>Burkholderia</taxon>
        <taxon>Burkholderia cepacia complex</taxon>
    </lineage>
</organism>
<name>A0AAW3MUZ7_9BURK</name>
<dbReference type="InterPro" id="IPR036249">
    <property type="entry name" value="Thioredoxin-like_sf"/>
</dbReference>
<feature type="region of interest" description="Disordered" evidence="1">
    <location>
        <begin position="37"/>
        <end position="60"/>
    </location>
</feature>
<keyword evidence="3" id="KW-1185">Reference proteome</keyword>
<dbReference type="Pfam" id="PF13728">
    <property type="entry name" value="TraF"/>
    <property type="match status" value="1"/>
</dbReference>
<dbReference type="SUPFAM" id="SSF52833">
    <property type="entry name" value="Thioredoxin-like"/>
    <property type="match status" value="1"/>
</dbReference>
<evidence type="ECO:0000313" key="3">
    <source>
        <dbReference type="Proteomes" id="UP000056453"/>
    </source>
</evidence>
<comment type="caution">
    <text evidence="2">The sequence shown here is derived from an EMBL/GenBank/DDBJ whole genome shotgun (WGS) entry which is preliminary data.</text>
</comment>
<gene>
    <name evidence="2" type="ORF">WJ96_04075</name>
</gene>
<dbReference type="RefSeq" id="WP_059928184.1">
    <property type="nucleotide sequence ID" value="NZ_LPBG01000117.1"/>
</dbReference>